<dbReference type="PRINTS" id="PR00344">
    <property type="entry name" value="BCTRLSENSOR"/>
</dbReference>
<evidence type="ECO:0000259" key="7">
    <source>
        <dbReference type="PROSITE" id="PS50112"/>
    </source>
</evidence>
<dbReference type="Pfam" id="PF08447">
    <property type="entry name" value="PAS_3"/>
    <property type="match status" value="1"/>
</dbReference>
<dbReference type="AlphaFoldDB" id="A0A431VGB8"/>
<comment type="catalytic activity">
    <reaction evidence="1">
        <text>ATP + protein L-histidine = ADP + protein N-phospho-L-histidine.</text>
        <dbReference type="EC" id="2.7.13.3"/>
    </reaction>
</comment>
<keyword evidence="5" id="KW-0418">Kinase</keyword>
<dbReference type="InterPro" id="IPR052162">
    <property type="entry name" value="Sensor_kinase/Photoreceptor"/>
</dbReference>
<evidence type="ECO:0000313" key="10">
    <source>
        <dbReference type="Proteomes" id="UP000277007"/>
    </source>
</evidence>
<comment type="caution">
    <text evidence="9">The sequence shown here is derived from an EMBL/GenBank/DDBJ whole genome shotgun (WGS) entry which is preliminary data.</text>
</comment>
<dbReference type="InterPro" id="IPR036097">
    <property type="entry name" value="HisK_dim/P_sf"/>
</dbReference>
<feature type="domain" description="Histidine kinase" evidence="6">
    <location>
        <begin position="576"/>
        <end position="795"/>
    </location>
</feature>
<evidence type="ECO:0000256" key="3">
    <source>
        <dbReference type="ARBA" id="ARBA00022553"/>
    </source>
</evidence>
<evidence type="ECO:0000256" key="5">
    <source>
        <dbReference type="ARBA" id="ARBA00022777"/>
    </source>
</evidence>
<keyword evidence="3" id="KW-0597">Phosphoprotein</keyword>
<dbReference type="Gene3D" id="3.30.565.10">
    <property type="entry name" value="Histidine kinase-like ATPase, C-terminal domain"/>
    <property type="match status" value="1"/>
</dbReference>
<dbReference type="PROSITE" id="PS50109">
    <property type="entry name" value="HIS_KIN"/>
    <property type="match status" value="1"/>
</dbReference>
<organism evidence="9 10">
    <name type="scientific">Azospirillum griseum</name>
    <dbReference type="NCBI Taxonomy" id="2496639"/>
    <lineage>
        <taxon>Bacteria</taxon>
        <taxon>Pseudomonadati</taxon>
        <taxon>Pseudomonadota</taxon>
        <taxon>Alphaproteobacteria</taxon>
        <taxon>Rhodospirillales</taxon>
        <taxon>Azospirillaceae</taxon>
        <taxon>Azospirillum</taxon>
    </lineage>
</organism>
<dbReference type="Pfam" id="PF08448">
    <property type="entry name" value="PAS_4"/>
    <property type="match status" value="2"/>
</dbReference>
<dbReference type="SUPFAM" id="SSF47384">
    <property type="entry name" value="Homodimeric domain of signal transducing histidine kinase"/>
    <property type="match status" value="1"/>
</dbReference>
<dbReference type="SMART" id="SM00086">
    <property type="entry name" value="PAC"/>
    <property type="match status" value="4"/>
</dbReference>
<keyword evidence="4" id="KW-0808">Transferase</keyword>
<dbReference type="PANTHER" id="PTHR43304:SF1">
    <property type="entry name" value="PAC DOMAIN-CONTAINING PROTEIN"/>
    <property type="match status" value="1"/>
</dbReference>
<dbReference type="InterPro" id="IPR003661">
    <property type="entry name" value="HisK_dim/P_dom"/>
</dbReference>
<dbReference type="InterPro" id="IPR013767">
    <property type="entry name" value="PAS_fold"/>
</dbReference>
<dbReference type="SMART" id="SM00387">
    <property type="entry name" value="HATPase_c"/>
    <property type="match status" value="1"/>
</dbReference>
<evidence type="ECO:0000256" key="2">
    <source>
        <dbReference type="ARBA" id="ARBA00012438"/>
    </source>
</evidence>
<dbReference type="InterPro" id="IPR003594">
    <property type="entry name" value="HATPase_dom"/>
</dbReference>
<reference evidence="9 10" key="1">
    <citation type="submission" date="2018-12" db="EMBL/GenBank/DDBJ databases">
        <authorList>
            <person name="Yang Y."/>
        </authorList>
    </citation>
    <scope>NUCLEOTIDE SEQUENCE [LARGE SCALE GENOMIC DNA]</scope>
    <source>
        <strain evidence="9 10">L-25-5w-1</strain>
    </source>
</reference>
<dbReference type="SMART" id="SM00091">
    <property type="entry name" value="PAS"/>
    <property type="match status" value="4"/>
</dbReference>
<evidence type="ECO:0000256" key="4">
    <source>
        <dbReference type="ARBA" id="ARBA00022679"/>
    </source>
</evidence>
<dbReference type="PANTHER" id="PTHR43304">
    <property type="entry name" value="PHYTOCHROME-LIKE PROTEIN CPH1"/>
    <property type="match status" value="1"/>
</dbReference>
<dbReference type="InterPro" id="IPR001610">
    <property type="entry name" value="PAC"/>
</dbReference>
<dbReference type="NCBIfam" id="TIGR00229">
    <property type="entry name" value="sensory_box"/>
    <property type="match status" value="4"/>
</dbReference>
<dbReference type="CDD" id="cd00130">
    <property type="entry name" value="PAS"/>
    <property type="match status" value="3"/>
</dbReference>
<evidence type="ECO:0000259" key="6">
    <source>
        <dbReference type="PROSITE" id="PS50109"/>
    </source>
</evidence>
<dbReference type="InterPro" id="IPR005467">
    <property type="entry name" value="His_kinase_dom"/>
</dbReference>
<dbReference type="GO" id="GO:0006355">
    <property type="term" value="P:regulation of DNA-templated transcription"/>
    <property type="evidence" value="ECO:0007669"/>
    <property type="project" value="InterPro"/>
</dbReference>
<dbReference type="InterPro" id="IPR013656">
    <property type="entry name" value="PAS_4"/>
</dbReference>
<name>A0A431VGB8_9PROT</name>
<dbReference type="EC" id="2.7.13.3" evidence="2"/>
<evidence type="ECO:0000259" key="8">
    <source>
        <dbReference type="PROSITE" id="PS50113"/>
    </source>
</evidence>
<dbReference type="Pfam" id="PF00989">
    <property type="entry name" value="PAS"/>
    <property type="match status" value="1"/>
</dbReference>
<dbReference type="PROSITE" id="PS50112">
    <property type="entry name" value="PAS"/>
    <property type="match status" value="2"/>
</dbReference>
<dbReference type="SMART" id="SM00388">
    <property type="entry name" value="HisKA"/>
    <property type="match status" value="1"/>
</dbReference>
<feature type="domain" description="PAS" evidence="7">
    <location>
        <begin position="310"/>
        <end position="364"/>
    </location>
</feature>
<feature type="domain" description="PAS" evidence="7">
    <location>
        <begin position="184"/>
        <end position="228"/>
    </location>
</feature>
<dbReference type="Proteomes" id="UP000277007">
    <property type="component" value="Unassembled WGS sequence"/>
</dbReference>
<keyword evidence="10" id="KW-1185">Reference proteome</keyword>
<evidence type="ECO:0000313" key="9">
    <source>
        <dbReference type="EMBL" id="RTR19145.1"/>
    </source>
</evidence>
<dbReference type="InterPro" id="IPR013655">
    <property type="entry name" value="PAS_fold_3"/>
</dbReference>
<gene>
    <name evidence="9" type="ORF">EJ903_14020</name>
</gene>
<dbReference type="Pfam" id="PF00512">
    <property type="entry name" value="HisKA"/>
    <property type="match status" value="1"/>
</dbReference>
<dbReference type="InterPro" id="IPR035965">
    <property type="entry name" value="PAS-like_dom_sf"/>
</dbReference>
<dbReference type="GO" id="GO:0000155">
    <property type="term" value="F:phosphorelay sensor kinase activity"/>
    <property type="evidence" value="ECO:0007669"/>
    <property type="project" value="InterPro"/>
</dbReference>
<dbReference type="InterPro" id="IPR000700">
    <property type="entry name" value="PAS-assoc_C"/>
</dbReference>
<dbReference type="SUPFAM" id="SSF55874">
    <property type="entry name" value="ATPase domain of HSP90 chaperone/DNA topoisomerase II/histidine kinase"/>
    <property type="match status" value="1"/>
</dbReference>
<dbReference type="InterPro" id="IPR036890">
    <property type="entry name" value="HATPase_C_sf"/>
</dbReference>
<feature type="domain" description="PAC" evidence="8">
    <location>
        <begin position="383"/>
        <end position="435"/>
    </location>
</feature>
<dbReference type="EMBL" id="RXMA01000012">
    <property type="protein sequence ID" value="RTR19145.1"/>
    <property type="molecule type" value="Genomic_DNA"/>
</dbReference>
<dbReference type="Pfam" id="PF02518">
    <property type="entry name" value="HATPase_c"/>
    <property type="match status" value="1"/>
</dbReference>
<dbReference type="InterPro" id="IPR000014">
    <property type="entry name" value="PAS"/>
</dbReference>
<dbReference type="CDD" id="cd00082">
    <property type="entry name" value="HisKA"/>
    <property type="match status" value="1"/>
</dbReference>
<sequence>MVAARREPSGFRIAIVAHRQAWIMAITHPLLVRSNAVLPRRLRYSSRTLRRRVPSACPQALIDAIGDGFWDWNLQTDALSGSSRWLDMLGFRAGEVEPTGRFWAARFHPDDRDRVRMALRRHLDGLTATYQCEHRVQIKSGAWLWVLSRGRVVEWDSAGRALRMIGVCADVSARKQAEAEAQESRLQLNAILDNAPVGVLLVDAERRILRANDAIARIFQCSLEGMVGASARLIYGNDAVFEDIGRRAYPLLESGGTFDEETMMRRADGTDIRCRLIGRSVGAGDPALGYIWVIEDVTVRRRAEQALNDRASFQRVLLDTVPVPIFVQDVMGHYVDANRAFEHWMGMDRQALFGKTIFDLAPPDLAATDEAADRALLADQQPQSYETQMRCADGALRDVLFSKAVYCRVGGKPAGIVGALTDISERKRAEQALLERQQLFEQIFVTSCAIKLLIDPIDGRIVDANPAAAEFYGHPLDHLRTLRISAINILSEAEIAAEIEKARSERRQHFLFRHRLASGAVRDVEVYSSPVQVHGRTLLLSLVHDITDRLQAEEGLRRKTRELERSNAELEAFAYVASHDLRQPLRVINSYLTLLDRTMGEGLDAEARECIDFARDGAQRMDRLIVDLLEYSRVGRKAAPFRPVPLAEVVDLALLNLEVAIADAGARVMVANDLPTVSGDDNELMRLFQNLIGNAVKYRAPDRPPVVRVTAAAVSGGWRIDIRDNGIGIPAEDRDRVFGIFQRLHRRDEYEGTGVGLAVCKKIVEHHGGHIGVADTPNDDLVGGSLFTLTLPIPATRHDAVNAV</sequence>
<accession>A0A431VGB8</accession>
<protein>
    <recommendedName>
        <fullName evidence="2">histidine kinase</fullName>
        <ecNumber evidence="2">2.7.13.3</ecNumber>
    </recommendedName>
</protein>
<evidence type="ECO:0000256" key="1">
    <source>
        <dbReference type="ARBA" id="ARBA00000085"/>
    </source>
</evidence>
<dbReference type="SUPFAM" id="SSF55785">
    <property type="entry name" value="PYP-like sensor domain (PAS domain)"/>
    <property type="match status" value="4"/>
</dbReference>
<dbReference type="Gene3D" id="1.10.287.130">
    <property type="match status" value="1"/>
</dbReference>
<dbReference type="InterPro" id="IPR004358">
    <property type="entry name" value="Sig_transdc_His_kin-like_C"/>
</dbReference>
<dbReference type="PROSITE" id="PS50113">
    <property type="entry name" value="PAC"/>
    <property type="match status" value="3"/>
</dbReference>
<proteinExistence type="predicted"/>
<dbReference type="Gene3D" id="3.30.450.20">
    <property type="entry name" value="PAS domain"/>
    <property type="match status" value="4"/>
</dbReference>
<feature type="domain" description="PAC" evidence="8">
    <location>
        <begin position="130"/>
        <end position="183"/>
    </location>
</feature>
<feature type="domain" description="PAC" evidence="8">
    <location>
        <begin position="258"/>
        <end position="309"/>
    </location>
</feature>